<reference evidence="3" key="1">
    <citation type="submission" date="2016-10" db="EMBL/GenBank/DDBJ databases">
        <authorList>
            <person name="Varghese N."/>
            <person name="Submissions S."/>
        </authorList>
    </citation>
    <scope>NUCLEOTIDE SEQUENCE [LARGE SCALE GENOMIC DNA]</scope>
    <source>
        <strain evidence="3">DSM 21580</strain>
    </source>
</reference>
<sequence length="114" mass="13370">MQFLKNNSDLVFKIVIIIALISGWLYSNSLEKKDNKELFDSSFKAVVFKKYNLRNEILLCKDLKIKNKENFINSTSELYNKITVGDTIYKLPNSNYCIILNKNLKVLCYDIDFK</sequence>
<keyword evidence="1" id="KW-1133">Transmembrane helix</keyword>
<dbReference type="AlphaFoldDB" id="A0A1H6AZ78"/>
<evidence type="ECO:0000313" key="3">
    <source>
        <dbReference type="Proteomes" id="UP000236738"/>
    </source>
</evidence>
<gene>
    <name evidence="2" type="ORF">SAMN05421847_2602</name>
</gene>
<keyword evidence="1" id="KW-0812">Transmembrane</keyword>
<proteinExistence type="predicted"/>
<dbReference type="OrthoDB" id="1464322at2"/>
<keyword evidence="1" id="KW-0472">Membrane</keyword>
<dbReference type="Proteomes" id="UP000236738">
    <property type="component" value="Unassembled WGS sequence"/>
</dbReference>
<dbReference type="EMBL" id="FNUS01000007">
    <property type="protein sequence ID" value="SEG53630.1"/>
    <property type="molecule type" value="Genomic_DNA"/>
</dbReference>
<organism evidence="2 3">
    <name type="scientific">Halpernia humi</name>
    <dbReference type="NCBI Taxonomy" id="493375"/>
    <lineage>
        <taxon>Bacteria</taxon>
        <taxon>Pseudomonadati</taxon>
        <taxon>Bacteroidota</taxon>
        <taxon>Flavobacteriia</taxon>
        <taxon>Flavobacteriales</taxon>
        <taxon>Weeksellaceae</taxon>
        <taxon>Chryseobacterium group</taxon>
        <taxon>Halpernia</taxon>
    </lineage>
</organism>
<protein>
    <submittedName>
        <fullName evidence="2">Uncharacterized protein</fullName>
    </submittedName>
</protein>
<evidence type="ECO:0000256" key="1">
    <source>
        <dbReference type="SAM" id="Phobius"/>
    </source>
</evidence>
<dbReference type="RefSeq" id="WP_103914459.1">
    <property type="nucleotide sequence ID" value="NZ_FNUS01000007.1"/>
</dbReference>
<feature type="transmembrane region" description="Helical" evidence="1">
    <location>
        <begin position="10"/>
        <end position="27"/>
    </location>
</feature>
<evidence type="ECO:0000313" key="2">
    <source>
        <dbReference type="EMBL" id="SEG53630.1"/>
    </source>
</evidence>
<accession>A0A1H6AZ78</accession>
<keyword evidence="3" id="KW-1185">Reference proteome</keyword>
<name>A0A1H6AZ78_9FLAO</name>